<dbReference type="KEGG" id="aful:116497283"/>
<evidence type="ECO:0000313" key="2">
    <source>
        <dbReference type="Proteomes" id="UP000504639"/>
    </source>
</evidence>
<reference evidence="3" key="1">
    <citation type="submission" date="2025-08" db="UniProtKB">
        <authorList>
            <consortium name="RefSeq"/>
        </authorList>
    </citation>
    <scope>IDENTIFICATION</scope>
    <source>
        <tissue evidence="3">Lung</tissue>
    </source>
</reference>
<dbReference type="Gene3D" id="2.60.40.1180">
    <property type="entry name" value="Golgi alpha-mannosidase II"/>
    <property type="match status" value="2"/>
</dbReference>
<dbReference type="InterPro" id="IPR013780">
    <property type="entry name" value="Glyco_hydro_b"/>
</dbReference>
<keyword evidence="2" id="KW-1185">Reference proteome</keyword>
<dbReference type="InterPro" id="IPR048395">
    <property type="entry name" value="Glyco_hydro_31_C"/>
</dbReference>
<dbReference type="FunFam" id="2.60.40.1180:FF:000005">
    <property type="entry name" value="Maltase-glucoamylase, intestinal"/>
    <property type="match status" value="1"/>
</dbReference>
<dbReference type="GO" id="GO:0004558">
    <property type="term" value="F:alpha-1,4-glucosidase activity"/>
    <property type="evidence" value="ECO:0007669"/>
    <property type="project" value="TreeGrafter"/>
</dbReference>
<dbReference type="Pfam" id="PF21365">
    <property type="entry name" value="Glyco_hydro_31_3rd"/>
    <property type="match status" value="1"/>
</dbReference>
<feature type="domain" description="Glycosyl hydrolase family 31 C-terminal" evidence="1">
    <location>
        <begin position="5"/>
        <end position="58"/>
    </location>
</feature>
<dbReference type="RefSeq" id="XP_032056859.1">
    <property type="nucleotide sequence ID" value="XM_032200968.1"/>
</dbReference>
<dbReference type="AlphaFoldDB" id="A0A6J3E192"/>
<sequence length="188" mass="20960">MMLMIKHGARSVDVYFPEATWFDYYTGYKVPSAWRGTYATVDAPLNKIPLYIRGGYILPEQAPATTTTKSRLNPFGLIIALNEQGEASGSLFWDDGDSIDTIENENYFLAKYTYSAGNLKTEILKNGYRGADSLRYNKITVLGLKLKPHAVTLNGRAIHGDAFSYELNGKLTLRISAPLTQPLNIAFH</sequence>
<name>A0A6J3E192_AYTFU</name>
<organism evidence="2 3">
    <name type="scientific">Aythya fuligula</name>
    <name type="common">Tufted duck</name>
    <name type="synonym">Anas fuligula</name>
    <dbReference type="NCBI Taxonomy" id="219594"/>
    <lineage>
        <taxon>Eukaryota</taxon>
        <taxon>Metazoa</taxon>
        <taxon>Chordata</taxon>
        <taxon>Craniata</taxon>
        <taxon>Vertebrata</taxon>
        <taxon>Euteleostomi</taxon>
        <taxon>Archelosauria</taxon>
        <taxon>Archosauria</taxon>
        <taxon>Dinosauria</taxon>
        <taxon>Saurischia</taxon>
        <taxon>Theropoda</taxon>
        <taxon>Coelurosauria</taxon>
        <taxon>Aves</taxon>
        <taxon>Neognathae</taxon>
        <taxon>Galloanserae</taxon>
        <taxon>Anseriformes</taxon>
        <taxon>Anatidae</taxon>
        <taxon>Aythyinae</taxon>
        <taxon>Aythya</taxon>
    </lineage>
</organism>
<accession>A0A6J3E192</accession>
<dbReference type="PANTHER" id="PTHR22762:SF131">
    <property type="entry name" value="GLYCOSIDE HYDROLASE FAMILY 31 N-TERMINAL DOMAIN-CONTAINING PROTEIN"/>
    <property type="match status" value="1"/>
</dbReference>
<protein>
    <submittedName>
        <fullName evidence="3">Sucrase-isomaltase, intestinal-like</fullName>
    </submittedName>
</protein>
<dbReference type="InParanoid" id="A0A6J3E192"/>
<gene>
    <name evidence="3" type="primary">LOC116497283</name>
</gene>
<dbReference type="GeneID" id="116497283"/>
<evidence type="ECO:0000313" key="3">
    <source>
        <dbReference type="RefSeq" id="XP_032056859.1"/>
    </source>
</evidence>
<dbReference type="PANTHER" id="PTHR22762">
    <property type="entry name" value="ALPHA-GLUCOSIDASE"/>
    <property type="match status" value="1"/>
</dbReference>
<proteinExistence type="predicted"/>
<dbReference type="SUPFAM" id="SSF51011">
    <property type="entry name" value="Glycosyl hydrolase domain"/>
    <property type="match status" value="1"/>
</dbReference>
<dbReference type="Proteomes" id="UP000504639">
    <property type="component" value="Chromosome 1"/>
</dbReference>
<evidence type="ECO:0000259" key="1">
    <source>
        <dbReference type="Pfam" id="PF21365"/>
    </source>
</evidence>